<feature type="region of interest" description="Disordered" evidence="1">
    <location>
        <begin position="112"/>
        <end position="165"/>
    </location>
</feature>
<organism evidence="3 4">
    <name type="scientific">Deinandra increscens subsp. villosa</name>
    <dbReference type="NCBI Taxonomy" id="3103831"/>
    <lineage>
        <taxon>Eukaryota</taxon>
        <taxon>Viridiplantae</taxon>
        <taxon>Streptophyta</taxon>
        <taxon>Embryophyta</taxon>
        <taxon>Tracheophyta</taxon>
        <taxon>Spermatophyta</taxon>
        <taxon>Magnoliopsida</taxon>
        <taxon>eudicotyledons</taxon>
        <taxon>Gunneridae</taxon>
        <taxon>Pentapetalae</taxon>
        <taxon>asterids</taxon>
        <taxon>campanulids</taxon>
        <taxon>Asterales</taxon>
        <taxon>Asteraceae</taxon>
        <taxon>Asteroideae</taxon>
        <taxon>Heliantheae alliance</taxon>
        <taxon>Madieae</taxon>
        <taxon>Madiinae</taxon>
        <taxon>Deinandra</taxon>
    </lineage>
</organism>
<feature type="region of interest" description="Disordered" evidence="1">
    <location>
        <begin position="251"/>
        <end position="272"/>
    </location>
</feature>
<sequence>MAKPTSQWACIAILALMGSTFTMAHMVMPPMRPIRSRELQMDKNREVETSSLKASEPAGKSAQQDPSLMDKNDEVEASNLQAGEPAGKSTQHHPSLMDKNGEVKTSNLQASELAGKSAQHHPSLMDKNGETETSKLQASEPAGKTAQHHPSQMDRTEANVGGCGGSREDKGVYGGGHGSGITSIGFHNIYPFFGFPFGFLVPQVTTWGEGGGGGGVGSNNYPGTGLNCHCTHYELPMQYVMAPIYFQPMSPASPNNMRKDGPGEPAPGQSHN</sequence>
<feature type="region of interest" description="Disordered" evidence="1">
    <location>
        <begin position="42"/>
        <end position="74"/>
    </location>
</feature>
<dbReference type="AlphaFoldDB" id="A0AAP0CDW8"/>
<comment type="caution">
    <text evidence="3">The sequence shown here is derived from an EMBL/GenBank/DDBJ whole genome shotgun (WGS) entry which is preliminary data.</text>
</comment>
<evidence type="ECO:0000313" key="3">
    <source>
        <dbReference type="EMBL" id="KAK9051712.1"/>
    </source>
</evidence>
<protein>
    <submittedName>
        <fullName evidence="3">Uncharacterized protein</fullName>
    </submittedName>
</protein>
<dbReference type="Proteomes" id="UP001408789">
    <property type="component" value="Unassembled WGS sequence"/>
</dbReference>
<keyword evidence="2" id="KW-0732">Signal</keyword>
<dbReference type="EMBL" id="JBCNJP010000027">
    <property type="protein sequence ID" value="KAK9051712.1"/>
    <property type="molecule type" value="Genomic_DNA"/>
</dbReference>
<gene>
    <name evidence="3" type="ORF">SSX86_028340</name>
</gene>
<proteinExistence type="predicted"/>
<evidence type="ECO:0000256" key="2">
    <source>
        <dbReference type="SAM" id="SignalP"/>
    </source>
</evidence>
<feature type="compositionally biased region" description="Basic and acidic residues" evidence="1">
    <location>
        <begin position="123"/>
        <end position="133"/>
    </location>
</feature>
<evidence type="ECO:0000256" key="1">
    <source>
        <dbReference type="SAM" id="MobiDB-lite"/>
    </source>
</evidence>
<keyword evidence="4" id="KW-1185">Reference proteome</keyword>
<reference evidence="3 4" key="1">
    <citation type="submission" date="2024-04" db="EMBL/GenBank/DDBJ databases">
        <title>The reference genome of an endangered Asteraceae, Deinandra increscens subsp. villosa, native to the Central Coast of California.</title>
        <authorList>
            <person name="Guilliams M."/>
            <person name="Hasenstab-Lehman K."/>
            <person name="Meyer R."/>
            <person name="Mcevoy S."/>
        </authorList>
    </citation>
    <scope>NUCLEOTIDE SEQUENCE [LARGE SCALE GENOMIC DNA]</scope>
    <source>
        <tissue evidence="3">Leaf</tissue>
    </source>
</reference>
<feature type="signal peptide" evidence="2">
    <location>
        <begin position="1"/>
        <end position="24"/>
    </location>
</feature>
<feature type="chain" id="PRO_5043034435" evidence="2">
    <location>
        <begin position="25"/>
        <end position="272"/>
    </location>
</feature>
<evidence type="ECO:0000313" key="4">
    <source>
        <dbReference type="Proteomes" id="UP001408789"/>
    </source>
</evidence>
<accession>A0AAP0CDW8</accession>
<name>A0AAP0CDW8_9ASTR</name>